<reference evidence="1 2" key="1">
    <citation type="submission" date="2019-08" db="EMBL/GenBank/DDBJ databases">
        <title>Bradyrhizobium hipponensis sp. nov., a rhizobium isolated from a Lupinus angustifolius root nodule in Tunisia.</title>
        <authorList>
            <person name="Off K."/>
            <person name="Rejili M."/>
            <person name="Mars M."/>
            <person name="Brachmann A."/>
            <person name="Marin M."/>
        </authorList>
    </citation>
    <scope>NUCLEOTIDE SEQUENCE [LARGE SCALE GENOMIC DNA]</scope>
    <source>
        <strain evidence="2">aSej3</strain>
    </source>
</reference>
<accession>A0A5S4YDA9</accession>
<organism evidence="1 2">
    <name type="scientific">Bradyrhizobium hipponense</name>
    <dbReference type="NCBI Taxonomy" id="2605638"/>
    <lineage>
        <taxon>Bacteria</taxon>
        <taxon>Pseudomonadati</taxon>
        <taxon>Pseudomonadota</taxon>
        <taxon>Alphaproteobacteria</taxon>
        <taxon>Hyphomicrobiales</taxon>
        <taxon>Nitrobacteraceae</taxon>
        <taxon>Bradyrhizobium</taxon>
    </lineage>
</organism>
<comment type="caution">
    <text evidence="1">The sequence shown here is derived from an EMBL/GenBank/DDBJ whole genome shotgun (WGS) entry which is preliminary data.</text>
</comment>
<dbReference type="EMBL" id="VSTH01000148">
    <property type="protein sequence ID" value="TYO62008.1"/>
    <property type="molecule type" value="Genomic_DNA"/>
</dbReference>
<gene>
    <name evidence="1" type="ORF">FXV83_35140</name>
</gene>
<dbReference type="Proteomes" id="UP000324797">
    <property type="component" value="Unassembled WGS sequence"/>
</dbReference>
<sequence length="69" mass="7210">MIIGGRVVSGLDSGTLRLGEGGGVQRGCPAVQGPRGLRAINQDRLFASMNVMMLREAVSPEDGVRLSIS</sequence>
<name>A0A5S4YDA9_9BRAD</name>
<protein>
    <submittedName>
        <fullName evidence="1">Uncharacterized protein</fullName>
    </submittedName>
</protein>
<evidence type="ECO:0000313" key="1">
    <source>
        <dbReference type="EMBL" id="TYO62008.1"/>
    </source>
</evidence>
<keyword evidence="2" id="KW-1185">Reference proteome</keyword>
<dbReference type="AlphaFoldDB" id="A0A5S4YDA9"/>
<evidence type="ECO:0000313" key="2">
    <source>
        <dbReference type="Proteomes" id="UP000324797"/>
    </source>
</evidence>
<proteinExistence type="predicted"/>